<evidence type="ECO:0000313" key="2">
    <source>
        <dbReference type="EMBL" id="TMW95143.1"/>
    </source>
</evidence>
<keyword evidence="1" id="KW-1133">Transmembrane helix</keyword>
<dbReference type="EMBL" id="RXGB01002441">
    <property type="protein sequence ID" value="TMW95143.1"/>
    <property type="molecule type" value="Genomic_DNA"/>
</dbReference>
<dbReference type="AlphaFoldDB" id="A0A6N2BSX5"/>
<gene>
    <name evidence="2" type="ORF">EJD97_009328</name>
</gene>
<sequence length="70" mass="8539">MCLNKNAKTDMLDKKKILMGYSFIKMTKLVINILLKFIQLKVFFFRKKKRSNYEYRVKSKYSKGILEYIF</sequence>
<keyword evidence="1" id="KW-0472">Membrane</keyword>
<organism evidence="2">
    <name type="scientific">Solanum chilense</name>
    <name type="common">Tomato</name>
    <name type="synonym">Lycopersicon chilense</name>
    <dbReference type="NCBI Taxonomy" id="4083"/>
    <lineage>
        <taxon>Eukaryota</taxon>
        <taxon>Viridiplantae</taxon>
        <taxon>Streptophyta</taxon>
        <taxon>Embryophyta</taxon>
        <taxon>Tracheophyta</taxon>
        <taxon>Spermatophyta</taxon>
        <taxon>Magnoliopsida</taxon>
        <taxon>eudicotyledons</taxon>
        <taxon>Gunneridae</taxon>
        <taxon>Pentapetalae</taxon>
        <taxon>asterids</taxon>
        <taxon>lamiids</taxon>
        <taxon>Solanales</taxon>
        <taxon>Solanaceae</taxon>
        <taxon>Solanoideae</taxon>
        <taxon>Solaneae</taxon>
        <taxon>Solanum</taxon>
        <taxon>Solanum subgen. Lycopersicon</taxon>
    </lineage>
</organism>
<feature type="transmembrane region" description="Helical" evidence="1">
    <location>
        <begin position="18"/>
        <end position="38"/>
    </location>
</feature>
<accession>A0A6N2BSX5</accession>
<evidence type="ECO:0000256" key="1">
    <source>
        <dbReference type="SAM" id="Phobius"/>
    </source>
</evidence>
<proteinExistence type="predicted"/>
<name>A0A6N2BSX5_SOLCI</name>
<keyword evidence="1" id="KW-0812">Transmembrane</keyword>
<protein>
    <submittedName>
        <fullName evidence="2">Uncharacterized protein</fullName>
    </submittedName>
</protein>
<comment type="caution">
    <text evidence="2">The sequence shown here is derived from an EMBL/GenBank/DDBJ whole genome shotgun (WGS) entry which is preliminary data.</text>
</comment>
<reference evidence="2" key="1">
    <citation type="submission" date="2019-05" db="EMBL/GenBank/DDBJ databases">
        <title>The de novo reference genome and transcriptome assemblies of the wild tomato species Solanum chilense.</title>
        <authorList>
            <person name="Stam R."/>
            <person name="Nosenko T."/>
            <person name="Hoerger A.C."/>
            <person name="Stephan W."/>
            <person name="Seidel M.A."/>
            <person name="Kuhn J.M.M."/>
            <person name="Haberer G."/>
            <person name="Tellier A."/>
        </authorList>
    </citation>
    <scope>NUCLEOTIDE SEQUENCE</scope>
    <source>
        <tissue evidence="2">Mature leaves</tissue>
    </source>
</reference>